<dbReference type="Pfam" id="PF00127">
    <property type="entry name" value="Copper-bind"/>
    <property type="match status" value="1"/>
</dbReference>
<dbReference type="EMBL" id="BMJH01000002">
    <property type="protein sequence ID" value="GGC65747.1"/>
    <property type="molecule type" value="Genomic_DNA"/>
</dbReference>
<dbReference type="AlphaFoldDB" id="A0A916XDK0"/>
<gene>
    <name evidence="4" type="ORF">GCM10011410_17830</name>
</gene>
<keyword evidence="5" id="KW-1185">Reference proteome</keyword>
<dbReference type="Gene3D" id="2.60.40.420">
    <property type="entry name" value="Cupredoxins - blue copper proteins"/>
    <property type="match status" value="1"/>
</dbReference>
<dbReference type="GO" id="GO:0009055">
    <property type="term" value="F:electron transfer activity"/>
    <property type="evidence" value="ECO:0007669"/>
    <property type="project" value="InterPro"/>
</dbReference>
<evidence type="ECO:0000259" key="3">
    <source>
        <dbReference type="Pfam" id="PF00127"/>
    </source>
</evidence>
<keyword evidence="2" id="KW-0186">Copper</keyword>
<feature type="domain" description="Blue (type 1) copper" evidence="3">
    <location>
        <begin position="26"/>
        <end position="107"/>
    </location>
</feature>
<organism evidence="4 5">
    <name type="scientific">Hoyosella rhizosphaerae</name>
    <dbReference type="NCBI Taxonomy" id="1755582"/>
    <lineage>
        <taxon>Bacteria</taxon>
        <taxon>Bacillati</taxon>
        <taxon>Actinomycetota</taxon>
        <taxon>Actinomycetes</taxon>
        <taxon>Mycobacteriales</taxon>
        <taxon>Hoyosellaceae</taxon>
        <taxon>Hoyosella</taxon>
    </lineage>
</organism>
<dbReference type="InterPro" id="IPR052721">
    <property type="entry name" value="ET_Amicyanin"/>
</dbReference>
<reference evidence="4" key="2">
    <citation type="submission" date="2020-09" db="EMBL/GenBank/DDBJ databases">
        <authorList>
            <person name="Sun Q."/>
            <person name="Zhou Y."/>
        </authorList>
    </citation>
    <scope>NUCLEOTIDE SEQUENCE</scope>
    <source>
        <strain evidence="4">CGMCC 1.15478</strain>
    </source>
</reference>
<dbReference type="PANTHER" id="PTHR36507:SF1">
    <property type="entry name" value="BLL1555 PROTEIN"/>
    <property type="match status" value="1"/>
</dbReference>
<dbReference type="InterPro" id="IPR008972">
    <property type="entry name" value="Cupredoxin"/>
</dbReference>
<dbReference type="RefSeq" id="WP_188673419.1">
    <property type="nucleotide sequence ID" value="NZ_BMJH01000002.1"/>
</dbReference>
<evidence type="ECO:0000313" key="4">
    <source>
        <dbReference type="EMBL" id="GGC65747.1"/>
    </source>
</evidence>
<keyword evidence="1" id="KW-0479">Metal-binding</keyword>
<evidence type="ECO:0000256" key="2">
    <source>
        <dbReference type="ARBA" id="ARBA00023008"/>
    </source>
</evidence>
<reference evidence="4" key="1">
    <citation type="journal article" date="2014" name="Int. J. Syst. Evol. Microbiol.">
        <title>Complete genome sequence of Corynebacterium casei LMG S-19264T (=DSM 44701T), isolated from a smear-ripened cheese.</title>
        <authorList>
            <consortium name="US DOE Joint Genome Institute (JGI-PGF)"/>
            <person name="Walter F."/>
            <person name="Albersmeier A."/>
            <person name="Kalinowski J."/>
            <person name="Ruckert C."/>
        </authorList>
    </citation>
    <scope>NUCLEOTIDE SEQUENCE</scope>
    <source>
        <strain evidence="4">CGMCC 1.15478</strain>
    </source>
</reference>
<comment type="caution">
    <text evidence="4">The sequence shown here is derived from an EMBL/GenBank/DDBJ whole genome shotgun (WGS) entry which is preliminary data.</text>
</comment>
<dbReference type="InterPro" id="IPR000923">
    <property type="entry name" value="BlueCu_1"/>
</dbReference>
<dbReference type="Proteomes" id="UP000641514">
    <property type="component" value="Unassembled WGS sequence"/>
</dbReference>
<sequence>MAVGCGSESDATESAVVHDGDGPAIVQATNMEFSPHTIVIGVGDTVEWFFNDGPIEHNVVGVGDSAPQDFASPMVALDSWSYTFTEAGEYDYVCTIHPQKTGRVIVE</sequence>
<dbReference type="GO" id="GO:0005507">
    <property type="term" value="F:copper ion binding"/>
    <property type="evidence" value="ECO:0007669"/>
    <property type="project" value="InterPro"/>
</dbReference>
<proteinExistence type="predicted"/>
<evidence type="ECO:0000313" key="5">
    <source>
        <dbReference type="Proteomes" id="UP000641514"/>
    </source>
</evidence>
<dbReference type="PANTHER" id="PTHR36507">
    <property type="entry name" value="BLL1555 PROTEIN"/>
    <property type="match status" value="1"/>
</dbReference>
<dbReference type="SUPFAM" id="SSF49503">
    <property type="entry name" value="Cupredoxins"/>
    <property type="match status" value="1"/>
</dbReference>
<name>A0A916XDK0_9ACTN</name>
<evidence type="ECO:0000256" key="1">
    <source>
        <dbReference type="ARBA" id="ARBA00022723"/>
    </source>
</evidence>
<protein>
    <recommendedName>
        <fullName evidence="3">Blue (type 1) copper domain-containing protein</fullName>
    </recommendedName>
</protein>
<accession>A0A916XDK0</accession>